<sequence>MSEVIRKTILLLQTIQPNENKEEWSTTEISKKLGIPVQTVHRLLTCLEEYGFVYKNKQTRKFRLGLTLLQLGLSIRDNLSVRNAAVPIMEKLAQKTKESVYLTVPEGCEGVFIDCVDSPHWLRIVEPIGMRLPLCVGASKKVILAYLEEKTRSQVIKDLVKNGRIKDVDHLHRHLMLIRKHGYCISFGETTEGTASVAAPIFSWENKVIASLSVAGPETRFTKDELAGLISTTIRAANEISEELGWVPNR</sequence>
<dbReference type="GeneID" id="301125573"/>
<dbReference type="SUPFAM" id="SSF46785">
    <property type="entry name" value="Winged helix' DNA-binding domain"/>
    <property type="match status" value="1"/>
</dbReference>
<dbReference type="GO" id="GO:0003677">
    <property type="term" value="F:DNA binding"/>
    <property type="evidence" value="ECO:0007669"/>
    <property type="project" value="UniProtKB-KW"/>
</dbReference>
<dbReference type="Gene3D" id="3.30.450.40">
    <property type="match status" value="1"/>
</dbReference>
<dbReference type="Proteomes" id="UP000076476">
    <property type="component" value="Unassembled WGS sequence"/>
</dbReference>
<proteinExistence type="predicted"/>
<dbReference type="InterPro" id="IPR005471">
    <property type="entry name" value="Tscrpt_reg_IclR_N"/>
</dbReference>
<dbReference type="InterPro" id="IPR036390">
    <property type="entry name" value="WH_DNA-bd_sf"/>
</dbReference>
<keyword evidence="2" id="KW-0238">DNA-binding</keyword>
<dbReference type="EMBL" id="LWBR01000072">
    <property type="protein sequence ID" value="KZN94989.1"/>
    <property type="molecule type" value="Genomic_DNA"/>
</dbReference>
<dbReference type="SUPFAM" id="SSF55781">
    <property type="entry name" value="GAF domain-like"/>
    <property type="match status" value="1"/>
</dbReference>
<dbReference type="PANTHER" id="PTHR30136">
    <property type="entry name" value="HELIX-TURN-HELIX TRANSCRIPTIONAL REGULATOR, ICLR FAMILY"/>
    <property type="match status" value="1"/>
</dbReference>
<dbReference type="SMART" id="SM00346">
    <property type="entry name" value="HTH_ICLR"/>
    <property type="match status" value="1"/>
</dbReference>
<dbReference type="PANTHER" id="PTHR30136:SF24">
    <property type="entry name" value="HTH-TYPE TRANSCRIPTIONAL REPRESSOR ALLR"/>
    <property type="match status" value="1"/>
</dbReference>
<evidence type="ECO:0000259" key="5">
    <source>
        <dbReference type="PROSITE" id="PS51078"/>
    </source>
</evidence>
<accession>A0A163YHT9</accession>
<dbReference type="RefSeq" id="WP_063389445.1">
    <property type="nucleotide sequence ID" value="NZ_LVHY01000125.1"/>
</dbReference>
<keyword evidence="3" id="KW-0804">Transcription</keyword>
<gene>
    <name evidence="6" type="ORF">AZI98_17060</name>
</gene>
<keyword evidence="1" id="KW-0805">Transcription regulation</keyword>
<dbReference type="GO" id="GO:0045892">
    <property type="term" value="P:negative regulation of DNA-templated transcription"/>
    <property type="evidence" value="ECO:0007669"/>
    <property type="project" value="UniProtKB-ARBA"/>
</dbReference>
<dbReference type="Gene3D" id="1.10.10.10">
    <property type="entry name" value="Winged helix-like DNA-binding domain superfamily/Winged helix DNA-binding domain"/>
    <property type="match status" value="1"/>
</dbReference>
<dbReference type="InterPro" id="IPR050707">
    <property type="entry name" value="HTH_MetabolicPath_Reg"/>
</dbReference>
<dbReference type="Pfam" id="PF09339">
    <property type="entry name" value="HTH_IclR"/>
    <property type="match status" value="1"/>
</dbReference>
<reference evidence="6 7" key="1">
    <citation type="submission" date="2016-04" db="EMBL/GenBank/DDBJ databases">
        <title>Draft genome sequence of Aeribacillus pallidus 8m3 from petroleum reservoir.</title>
        <authorList>
            <person name="Poltaraus A.B."/>
            <person name="Nazina T.N."/>
            <person name="Tourova T.P."/>
            <person name="Malakho S.M."/>
            <person name="Korshunova A.V."/>
            <person name="Sokolova D.S."/>
        </authorList>
    </citation>
    <scope>NUCLEOTIDE SEQUENCE [LARGE SCALE GENOMIC DNA]</scope>
    <source>
        <strain evidence="6 7">8m3</strain>
    </source>
</reference>
<dbReference type="Pfam" id="PF01614">
    <property type="entry name" value="IclR_C"/>
    <property type="match status" value="1"/>
</dbReference>
<evidence type="ECO:0000259" key="4">
    <source>
        <dbReference type="PROSITE" id="PS51077"/>
    </source>
</evidence>
<dbReference type="STRING" id="33936.AZI98_17060"/>
<organism evidence="6 7">
    <name type="scientific">Aeribacillus pallidus</name>
    <dbReference type="NCBI Taxonomy" id="33936"/>
    <lineage>
        <taxon>Bacteria</taxon>
        <taxon>Bacillati</taxon>
        <taxon>Bacillota</taxon>
        <taxon>Bacilli</taxon>
        <taxon>Bacillales</taxon>
        <taxon>Bacillaceae</taxon>
        <taxon>Aeribacillus</taxon>
    </lineage>
</organism>
<protein>
    <submittedName>
        <fullName evidence="6">Transcriptional regulator, IclR family protein</fullName>
    </submittedName>
</protein>
<dbReference type="PROSITE" id="PS51077">
    <property type="entry name" value="HTH_ICLR"/>
    <property type="match status" value="1"/>
</dbReference>
<feature type="domain" description="HTH iclR-type" evidence="4">
    <location>
        <begin position="2"/>
        <end position="66"/>
    </location>
</feature>
<dbReference type="InterPro" id="IPR036388">
    <property type="entry name" value="WH-like_DNA-bd_sf"/>
</dbReference>
<dbReference type="AlphaFoldDB" id="A0A163YHT9"/>
<evidence type="ECO:0000313" key="7">
    <source>
        <dbReference type="Proteomes" id="UP000076476"/>
    </source>
</evidence>
<dbReference type="PROSITE" id="PS51078">
    <property type="entry name" value="ICLR_ED"/>
    <property type="match status" value="1"/>
</dbReference>
<evidence type="ECO:0000256" key="3">
    <source>
        <dbReference type="ARBA" id="ARBA00023163"/>
    </source>
</evidence>
<dbReference type="GO" id="GO:0003700">
    <property type="term" value="F:DNA-binding transcription factor activity"/>
    <property type="evidence" value="ECO:0007669"/>
    <property type="project" value="TreeGrafter"/>
</dbReference>
<name>A0A163YHT9_9BACI</name>
<dbReference type="InterPro" id="IPR029016">
    <property type="entry name" value="GAF-like_dom_sf"/>
</dbReference>
<evidence type="ECO:0000256" key="2">
    <source>
        <dbReference type="ARBA" id="ARBA00023125"/>
    </source>
</evidence>
<evidence type="ECO:0000256" key="1">
    <source>
        <dbReference type="ARBA" id="ARBA00023015"/>
    </source>
</evidence>
<accession>A0A165WHQ7</accession>
<dbReference type="OrthoDB" id="9791752at2"/>
<dbReference type="InterPro" id="IPR014757">
    <property type="entry name" value="Tscrpt_reg_IclR_C"/>
</dbReference>
<evidence type="ECO:0000313" key="6">
    <source>
        <dbReference type="EMBL" id="KZN94989.1"/>
    </source>
</evidence>
<keyword evidence="7" id="KW-1185">Reference proteome</keyword>
<comment type="caution">
    <text evidence="6">The sequence shown here is derived from an EMBL/GenBank/DDBJ whole genome shotgun (WGS) entry which is preliminary data.</text>
</comment>
<feature type="domain" description="IclR-ED" evidence="5">
    <location>
        <begin position="67"/>
        <end position="246"/>
    </location>
</feature>